<protein>
    <submittedName>
        <fullName evidence="1">Uncharacterized protein</fullName>
    </submittedName>
</protein>
<dbReference type="AlphaFoldDB" id="A0A6N7PUQ0"/>
<sequence length="90" mass="10186">MVYIPTFTPEELRAKDAAEQLMDAALEASGGASNFTFGQVQAKTPGLTQRVWRALINAYEEAGYHVKVQGSIVHDYEIVWLRYTPRVQKR</sequence>
<reference evidence="1 2" key="1">
    <citation type="submission" date="2019-10" db="EMBL/GenBank/DDBJ databases">
        <title>A soil myxobacterium in the family Polyangiaceae.</title>
        <authorList>
            <person name="Li Y."/>
            <person name="Wang J."/>
        </authorList>
    </citation>
    <scope>NUCLEOTIDE SEQUENCE [LARGE SCALE GENOMIC DNA]</scope>
    <source>
        <strain evidence="1 2">DSM 14734</strain>
    </source>
</reference>
<name>A0A6N7PUQ0_9BACT</name>
<dbReference type="EMBL" id="WJIE01000003">
    <property type="protein sequence ID" value="MRG92541.1"/>
    <property type="molecule type" value="Genomic_DNA"/>
</dbReference>
<accession>A0A6N7PUQ0</accession>
<comment type="caution">
    <text evidence="1">The sequence shown here is derived from an EMBL/GenBank/DDBJ whole genome shotgun (WGS) entry which is preliminary data.</text>
</comment>
<dbReference type="RefSeq" id="WP_153819408.1">
    <property type="nucleotide sequence ID" value="NZ_WJIE01000003.1"/>
</dbReference>
<dbReference type="Proteomes" id="UP000440224">
    <property type="component" value="Unassembled WGS sequence"/>
</dbReference>
<organism evidence="1 2">
    <name type="scientific">Polyangium spumosum</name>
    <dbReference type="NCBI Taxonomy" id="889282"/>
    <lineage>
        <taxon>Bacteria</taxon>
        <taxon>Pseudomonadati</taxon>
        <taxon>Myxococcota</taxon>
        <taxon>Polyangia</taxon>
        <taxon>Polyangiales</taxon>
        <taxon>Polyangiaceae</taxon>
        <taxon>Polyangium</taxon>
    </lineage>
</organism>
<evidence type="ECO:0000313" key="2">
    <source>
        <dbReference type="Proteomes" id="UP000440224"/>
    </source>
</evidence>
<keyword evidence="2" id="KW-1185">Reference proteome</keyword>
<proteinExistence type="predicted"/>
<gene>
    <name evidence="1" type="ORF">GF068_11465</name>
</gene>
<evidence type="ECO:0000313" key="1">
    <source>
        <dbReference type="EMBL" id="MRG92541.1"/>
    </source>
</evidence>